<dbReference type="GO" id="GO:0015627">
    <property type="term" value="C:type II protein secretion system complex"/>
    <property type="evidence" value="ECO:0007669"/>
    <property type="project" value="InterPro"/>
</dbReference>
<dbReference type="HOGENOM" id="CLU_885224_0_0_6"/>
<feature type="region of interest" description="Disordered" evidence="1">
    <location>
        <begin position="125"/>
        <end position="188"/>
    </location>
</feature>
<dbReference type="STRING" id="658445.H744_2c3334"/>
<proteinExistence type="predicted"/>
<accession>A0A0C5WDY3</accession>
<evidence type="ECO:0000256" key="1">
    <source>
        <dbReference type="SAM" id="MobiDB-lite"/>
    </source>
</evidence>
<evidence type="ECO:0000259" key="2">
    <source>
        <dbReference type="Pfam" id="PF16537"/>
    </source>
</evidence>
<dbReference type="InterPro" id="IPR032389">
    <property type="entry name" value="GspB_C"/>
</dbReference>
<feature type="compositionally biased region" description="Polar residues" evidence="1">
    <location>
        <begin position="138"/>
        <end position="147"/>
    </location>
</feature>
<dbReference type="EMBL" id="CP005974">
    <property type="protein sequence ID" value="AJR09966.1"/>
    <property type="molecule type" value="Genomic_DNA"/>
</dbReference>
<feature type="domain" description="Type II secretion system protein GspB C-terminal" evidence="2">
    <location>
        <begin position="254"/>
        <end position="313"/>
    </location>
</feature>
<dbReference type="OrthoDB" id="5432325at2"/>
<reference evidence="3 4" key="1">
    <citation type="submission" date="2013-05" db="EMBL/GenBank/DDBJ databases">
        <title>Complete genome sequence of the lipase-producing bacterium Photobacterium gaetbulicola Gung47.</title>
        <authorList>
            <person name="Kim Y.-O."/>
        </authorList>
    </citation>
    <scope>NUCLEOTIDE SEQUENCE [LARGE SCALE GENOMIC DNA]</scope>
    <source>
        <strain evidence="3 4">Gung47</strain>
    </source>
</reference>
<name>A0A0C5WDY3_9GAMM</name>
<dbReference type="AlphaFoldDB" id="A0A0C5WDY3"/>
<dbReference type="Pfam" id="PF16537">
    <property type="entry name" value="T2SSB"/>
    <property type="match status" value="1"/>
</dbReference>
<sequence>MSKILSALAQSDALRTPATLPSGSAFRSGPAAKPATPWLLPGIGFALPVIGMLGYLYFQPPQTEPHQVPQPQPAEHQVAVAPKVAGSRVSGAAAEGGPIPVLELADEVEAPKYPQGIARLDYPQLYAEPLPNPPGQSYRAQSPQTVSGPARGGGVPNGWASEPVALPPSAEPSLTRSAHNPGNSADDSWDLEALDYSELSPQLANQLRAAIAATGEGETLPQLLQEERLPSMPEPQPLSAVSIGNLPASVQNRIPRLNFQTHIYSSAADSRWVKVNGSEAYEGDEIAPGVVLRRIEPRVVVFDFESYLVSMPALSEW</sequence>
<keyword evidence="4" id="KW-1185">Reference proteome</keyword>
<organism evidence="3 4">
    <name type="scientific">Photobacterium gaetbulicola Gung47</name>
    <dbReference type="NCBI Taxonomy" id="658445"/>
    <lineage>
        <taxon>Bacteria</taxon>
        <taxon>Pseudomonadati</taxon>
        <taxon>Pseudomonadota</taxon>
        <taxon>Gammaproteobacteria</taxon>
        <taxon>Vibrionales</taxon>
        <taxon>Vibrionaceae</taxon>
        <taxon>Photobacterium</taxon>
    </lineage>
</organism>
<dbReference type="PATRIC" id="fig|658445.3.peg.5405"/>
<feature type="compositionally biased region" description="Polar residues" evidence="1">
    <location>
        <begin position="172"/>
        <end position="186"/>
    </location>
</feature>
<gene>
    <name evidence="3" type="ORF">H744_2c3334</name>
</gene>
<dbReference type="Proteomes" id="UP000032303">
    <property type="component" value="Chromosome 2"/>
</dbReference>
<dbReference type="KEGG" id="pgb:H744_2c3334"/>
<protein>
    <recommendedName>
        <fullName evidence="2">Type II secretion system protein GspB C-terminal domain-containing protein</fullName>
    </recommendedName>
</protein>
<evidence type="ECO:0000313" key="3">
    <source>
        <dbReference type="EMBL" id="AJR09966.1"/>
    </source>
</evidence>
<evidence type="ECO:0000313" key="4">
    <source>
        <dbReference type="Proteomes" id="UP000032303"/>
    </source>
</evidence>